<evidence type="ECO:0000313" key="1">
    <source>
        <dbReference type="EMBL" id="KAF2211953.1"/>
    </source>
</evidence>
<keyword evidence="2" id="KW-1185">Reference proteome</keyword>
<gene>
    <name evidence="1" type="ORF">CERZMDRAFT_90806</name>
</gene>
<dbReference type="Proteomes" id="UP000799539">
    <property type="component" value="Unassembled WGS sequence"/>
</dbReference>
<dbReference type="EMBL" id="ML992674">
    <property type="protein sequence ID" value="KAF2211953.1"/>
    <property type="molecule type" value="Genomic_DNA"/>
</dbReference>
<reference evidence="1" key="1">
    <citation type="journal article" date="2020" name="Stud. Mycol.">
        <title>101 Dothideomycetes genomes: a test case for predicting lifestyles and emergence of pathogens.</title>
        <authorList>
            <person name="Haridas S."/>
            <person name="Albert R."/>
            <person name="Binder M."/>
            <person name="Bloem J."/>
            <person name="Labutti K."/>
            <person name="Salamov A."/>
            <person name="Andreopoulos B."/>
            <person name="Baker S."/>
            <person name="Barry K."/>
            <person name="Bills G."/>
            <person name="Bluhm B."/>
            <person name="Cannon C."/>
            <person name="Castanera R."/>
            <person name="Culley D."/>
            <person name="Daum C."/>
            <person name="Ezra D."/>
            <person name="Gonzalez J."/>
            <person name="Henrissat B."/>
            <person name="Kuo A."/>
            <person name="Liang C."/>
            <person name="Lipzen A."/>
            <person name="Lutzoni F."/>
            <person name="Magnuson J."/>
            <person name="Mondo S."/>
            <person name="Nolan M."/>
            <person name="Ohm R."/>
            <person name="Pangilinan J."/>
            <person name="Park H.-J."/>
            <person name="Ramirez L."/>
            <person name="Alfaro M."/>
            <person name="Sun H."/>
            <person name="Tritt A."/>
            <person name="Yoshinaga Y."/>
            <person name="Zwiers L.-H."/>
            <person name="Turgeon B."/>
            <person name="Goodwin S."/>
            <person name="Spatafora J."/>
            <person name="Crous P."/>
            <person name="Grigoriev I."/>
        </authorList>
    </citation>
    <scope>NUCLEOTIDE SEQUENCE</scope>
    <source>
        <strain evidence="1">SCOH1-5</strain>
    </source>
</reference>
<organism evidence="1 2">
    <name type="scientific">Cercospora zeae-maydis SCOH1-5</name>
    <dbReference type="NCBI Taxonomy" id="717836"/>
    <lineage>
        <taxon>Eukaryota</taxon>
        <taxon>Fungi</taxon>
        <taxon>Dikarya</taxon>
        <taxon>Ascomycota</taxon>
        <taxon>Pezizomycotina</taxon>
        <taxon>Dothideomycetes</taxon>
        <taxon>Dothideomycetidae</taxon>
        <taxon>Mycosphaerellales</taxon>
        <taxon>Mycosphaerellaceae</taxon>
        <taxon>Cercospora</taxon>
    </lineage>
</organism>
<sequence length="82" mass="9133">MVETVVVNVQERGMASMYVFERRLAECINKRFAASRFCGHWFTETENPARHATVPVPRNLLVGADRAVNNGQNAPASTKQGE</sequence>
<name>A0A6A6FF01_9PEZI</name>
<proteinExistence type="predicted"/>
<protein>
    <submittedName>
        <fullName evidence="1">Uncharacterized protein</fullName>
    </submittedName>
</protein>
<evidence type="ECO:0000313" key="2">
    <source>
        <dbReference type="Proteomes" id="UP000799539"/>
    </source>
</evidence>
<accession>A0A6A6FF01</accession>
<dbReference type="AlphaFoldDB" id="A0A6A6FF01"/>